<dbReference type="STRING" id="4999.A0A1Y1UJ98"/>
<organism evidence="2 3">
    <name type="scientific">Kockovaella imperatae</name>
    <dbReference type="NCBI Taxonomy" id="4999"/>
    <lineage>
        <taxon>Eukaryota</taxon>
        <taxon>Fungi</taxon>
        <taxon>Dikarya</taxon>
        <taxon>Basidiomycota</taxon>
        <taxon>Agaricomycotina</taxon>
        <taxon>Tremellomycetes</taxon>
        <taxon>Tremellales</taxon>
        <taxon>Cuniculitremaceae</taxon>
        <taxon>Kockovaella</taxon>
    </lineage>
</organism>
<evidence type="ECO:0000256" key="1">
    <source>
        <dbReference type="SAM" id="MobiDB-lite"/>
    </source>
</evidence>
<reference evidence="2 3" key="1">
    <citation type="submission" date="2017-03" db="EMBL/GenBank/DDBJ databases">
        <title>Widespread Adenine N6-methylation of Active Genes in Fungi.</title>
        <authorList>
            <consortium name="DOE Joint Genome Institute"/>
            <person name="Mondo S.J."/>
            <person name="Dannebaum R.O."/>
            <person name="Kuo R.C."/>
            <person name="Louie K.B."/>
            <person name="Bewick A.J."/>
            <person name="Labutti K."/>
            <person name="Haridas S."/>
            <person name="Kuo A."/>
            <person name="Salamov A."/>
            <person name="Ahrendt S.R."/>
            <person name="Lau R."/>
            <person name="Bowen B.P."/>
            <person name="Lipzen A."/>
            <person name="Sullivan W."/>
            <person name="Andreopoulos W.B."/>
            <person name="Clum A."/>
            <person name="Lindquist E."/>
            <person name="Daum C."/>
            <person name="Northen T.R."/>
            <person name="Ramamoorthy G."/>
            <person name="Schmitz R.J."/>
            <person name="Gryganskyi A."/>
            <person name="Culley D."/>
            <person name="Magnuson J."/>
            <person name="James T.Y."/>
            <person name="O'Malley M.A."/>
            <person name="Stajich J.E."/>
            <person name="Spatafora J.W."/>
            <person name="Visel A."/>
            <person name="Grigoriev I.V."/>
        </authorList>
    </citation>
    <scope>NUCLEOTIDE SEQUENCE [LARGE SCALE GENOMIC DNA]</scope>
    <source>
        <strain evidence="2 3">NRRL Y-17943</strain>
    </source>
</reference>
<feature type="region of interest" description="Disordered" evidence="1">
    <location>
        <begin position="1"/>
        <end position="25"/>
    </location>
</feature>
<protein>
    <submittedName>
        <fullName evidence="2">Uncharacterized protein</fullName>
    </submittedName>
</protein>
<dbReference type="GeneID" id="33554449"/>
<dbReference type="AlphaFoldDB" id="A0A1Y1UJ98"/>
<gene>
    <name evidence="2" type="ORF">BD324DRAFT_384885</name>
</gene>
<proteinExistence type="predicted"/>
<sequence>MAEEPVGTGPEPPDIRPSGRPSIPHYITHSSDEHARFKDLNTPNITIGHGRNWTSVIQRLTQVFTFAPLILGLVLCLLPLASAQHVALEDPYTSAPPVYDLSSVRHAKTTPLLSSLKWIFNHILSLGTYFTGYDLHSATERACEHVGHALLNTISIVLGYGPAESLPPHGLTKRTKPEIIVEAVMIPVLVALSGMFAGKLSYSDVGDPANIHCRIDVRHMPSNLKDNLLTLLRLG</sequence>
<comment type="caution">
    <text evidence="2">The sequence shown here is derived from an EMBL/GenBank/DDBJ whole genome shotgun (WGS) entry which is preliminary data.</text>
</comment>
<evidence type="ECO:0000313" key="2">
    <source>
        <dbReference type="EMBL" id="ORX37564.1"/>
    </source>
</evidence>
<accession>A0A1Y1UJ98</accession>
<dbReference type="InParanoid" id="A0A1Y1UJ98"/>
<dbReference type="Proteomes" id="UP000193218">
    <property type="component" value="Unassembled WGS sequence"/>
</dbReference>
<evidence type="ECO:0000313" key="3">
    <source>
        <dbReference type="Proteomes" id="UP000193218"/>
    </source>
</evidence>
<dbReference type="RefSeq" id="XP_021871551.1">
    <property type="nucleotide sequence ID" value="XM_022012641.1"/>
</dbReference>
<keyword evidence="3" id="KW-1185">Reference proteome</keyword>
<dbReference type="EMBL" id="NBSH01000005">
    <property type="protein sequence ID" value="ORX37564.1"/>
    <property type="molecule type" value="Genomic_DNA"/>
</dbReference>
<name>A0A1Y1UJ98_9TREE</name>